<protein>
    <submittedName>
        <fullName evidence="1">Amino acid permease</fullName>
    </submittedName>
</protein>
<sequence length="80" mass="9156">MGSLFLIWKLYKKTKLVPLSEIDLETDRYQREDNVDDRGLHVSEGCPNNGIGRLRAIFRSNSKAPLPTMIKSYMPGYPNV</sequence>
<reference evidence="2" key="2">
    <citation type="submission" date="2016-02" db="EMBL/GenBank/DDBJ databases">
        <title>Genome sequencing of Aspergillus luchuensis NBRC 4314.</title>
        <authorList>
            <person name="Yamada O."/>
        </authorList>
    </citation>
    <scope>NUCLEOTIDE SEQUENCE [LARGE SCALE GENOMIC DNA]</scope>
    <source>
        <strain evidence="2">RIB 2604</strain>
    </source>
</reference>
<dbReference type="Proteomes" id="UP000075230">
    <property type="component" value="Unassembled WGS sequence"/>
</dbReference>
<reference evidence="1 2" key="1">
    <citation type="journal article" date="2016" name="DNA Res.">
        <title>Genome sequence of Aspergillus luchuensis NBRC 4314.</title>
        <authorList>
            <person name="Yamada O."/>
            <person name="Machida M."/>
            <person name="Hosoyama A."/>
            <person name="Goto M."/>
            <person name="Takahashi T."/>
            <person name="Futagami T."/>
            <person name="Yamagata Y."/>
            <person name="Takeuchi M."/>
            <person name="Kobayashi T."/>
            <person name="Koike H."/>
            <person name="Abe K."/>
            <person name="Asai K."/>
            <person name="Arita M."/>
            <person name="Fujita N."/>
            <person name="Fukuda K."/>
            <person name="Higa K."/>
            <person name="Horikawa H."/>
            <person name="Ishikawa T."/>
            <person name="Jinno K."/>
            <person name="Kato Y."/>
            <person name="Kirimura K."/>
            <person name="Mizutani O."/>
            <person name="Nakasone K."/>
            <person name="Sano M."/>
            <person name="Shiraishi Y."/>
            <person name="Tsukahara M."/>
            <person name="Gomi K."/>
        </authorList>
    </citation>
    <scope>NUCLEOTIDE SEQUENCE [LARGE SCALE GENOMIC DNA]</scope>
    <source>
        <strain evidence="1 2">RIB 2604</strain>
    </source>
</reference>
<proteinExistence type="predicted"/>
<dbReference type="VEuPathDB" id="FungiDB:ASPFODRAFT_140593"/>
<comment type="caution">
    <text evidence="1">The sequence shown here is derived from an EMBL/GenBank/DDBJ whole genome shotgun (WGS) entry which is preliminary data.</text>
</comment>
<evidence type="ECO:0000313" key="1">
    <source>
        <dbReference type="EMBL" id="GAT21152.1"/>
    </source>
</evidence>
<dbReference type="EMBL" id="BCWF01000010">
    <property type="protein sequence ID" value="GAT21152.1"/>
    <property type="molecule type" value="Genomic_DNA"/>
</dbReference>
<evidence type="ECO:0000313" key="2">
    <source>
        <dbReference type="Proteomes" id="UP000075230"/>
    </source>
</evidence>
<name>A0A146F5M8_ASPKA</name>
<accession>A0A146F5M8</accession>
<organism evidence="1 2">
    <name type="scientific">Aspergillus kawachii</name>
    <name type="common">White koji mold</name>
    <name type="synonym">Aspergillus awamori var. kawachi</name>
    <dbReference type="NCBI Taxonomy" id="1069201"/>
    <lineage>
        <taxon>Eukaryota</taxon>
        <taxon>Fungi</taxon>
        <taxon>Dikarya</taxon>
        <taxon>Ascomycota</taxon>
        <taxon>Pezizomycotina</taxon>
        <taxon>Eurotiomycetes</taxon>
        <taxon>Eurotiomycetidae</taxon>
        <taxon>Eurotiales</taxon>
        <taxon>Aspergillaceae</taxon>
        <taxon>Aspergillus</taxon>
        <taxon>Aspergillus subgen. Circumdati</taxon>
    </lineage>
</organism>
<gene>
    <name evidence="1" type="ORF">RIB2604_01000390</name>
</gene>
<dbReference type="AlphaFoldDB" id="A0A146F5M8"/>